<proteinExistence type="predicted"/>
<sequence length="70" mass="8146">MFDHIIRVSEEDLKLYIYRAYNCGRQELFTSVDLPKLNIESDKAIFQDFSQQLGENILLDSPIARKILGI</sequence>
<accession>A0A7X0JV31</accession>
<reference evidence="1 2" key="1">
    <citation type="submission" date="2020-08" db="EMBL/GenBank/DDBJ databases">
        <title>Genomic Encyclopedia of Type Strains, Phase IV (KMG-IV): sequencing the most valuable type-strain genomes for metagenomic binning, comparative biology and taxonomic classification.</title>
        <authorList>
            <person name="Goeker M."/>
        </authorList>
    </citation>
    <scope>NUCLEOTIDE SEQUENCE [LARGE SCALE GENOMIC DNA]</scope>
    <source>
        <strain evidence="1 2">DSM 22368</strain>
    </source>
</reference>
<evidence type="ECO:0000313" key="1">
    <source>
        <dbReference type="EMBL" id="MBB6522823.1"/>
    </source>
</evidence>
<dbReference type="EMBL" id="JACHHT010000002">
    <property type="protein sequence ID" value="MBB6522823.1"/>
    <property type="molecule type" value="Genomic_DNA"/>
</dbReference>
<dbReference type="AlphaFoldDB" id="A0A7X0JV31"/>
<gene>
    <name evidence="1" type="ORF">HNR48_003108</name>
</gene>
<organism evidence="1 2">
    <name type="scientific">Pseudoteredinibacter isoporae</name>
    <dbReference type="NCBI Taxonomy" id="570281"/>
    <lineage>
        <taxon>Bacteria</taxon>
        <taxon>Pseudomonadati</taxon>
        <taxon>Pseudomonadota</taxon>
        <taxon>Gammaproteobacteria</taxon>
        <taxon>Cellvibrionales</taxon>
        <taxon>Cellvibrionaceae</taxon>
        <taxon>Pseudoteredinibacter</taxon>
    </lineage>
</organism>
<dbReference type="RefSeq" id="WP_166845149.1">
    <property type="nucleotide sequence ID" value="NZ_JAAONY010000002.1"/>
</dbReference>
<keyword evidence="2" id="KW-1185">Reference proteome</keyword>
<name>A0A7X0JV31_9GAMM</name>
<dbReference type="InParanoid" id="A0A7X0JV31"/>
<protein>
    <submittedName>
        <fullName evidence="1">Uncharacterized protein</fullName>
    </submittedName>
</protein>
<dbReference type="Proteomes" id="UP000528457">
    <property type="component" value="Unassembled WGS sequence"/>
</dbReference>
<comment type="caution">
    <text evidence="1">The sequence shown here is derived from an EMBL/GenBank/DDBJ whole genome shotgun (WGS) entry which is preliminary data.</text>
</comment>
<evidence type="ECO:0000313" key="2">
    <source>
        <dbReference type="Proteomes" id="UP000528457"/>
    </source>
</evidence>